<accession>A0ABV8V7J7</accession>
<sequence>MNLEHFSNKLIASPADIEFSAVMSLIEQHFDYQPSGFDNAGLRSEAGQNEGSCKIFALAQHLKLSDQACLACFGDFYRIDVLQNPDGHDHGNIRQLLKTGLAQISFDHFPLRLKA</sequence>
<dbReference type="Pfam" id="PF08888">
    <property type="entry name" value="HopJ"/>
    <property type="match status" value="1"/>
</dbReference>
<evidence type="ECO:0000313" key="2">
    <source>
        <dbReference type="Proteomes" id="UP001595840"/>
    </source>
</evidence>
<comment type="caution">
    <text evidence="1">The sequence shown here is derived from an EMBL/GenBank/DDBJ whole genome shotgun (WGS) entry which is preliminary data.</text>
</comment>
<dbReference type="InterPro" id="IPR038604">
    <property type="entry name" value="HopJ_sf"/>
</dbReference>
<dbReference type="EMBL" id="JBHSCX010000020">
    <property type="protein sequence ID" value="MFC4363235.1"/>
    <property type="molecule type" value="Genomic_DNA"/>
</dbReference>
<reference evidence="2" key="1">
    <citation type="journal article" date="2019" name="Int. J. Syst. Evol. Microbiol.">
        <title>The Global Catalogue of Microorganisms (GCM) 10K type strain sequencing project: providing services to taxonomists for standard genome sequencing and annotation.</title>
        <authorList>
            <consortium name="The Broad Institute Genomics Platform"/>
            <consortium name="The Broad Institute Genome Sequencing Center for Infectious Disease"/>
            <person name="Wu L."/>
            <person name="Ma J."/>
        </authorList>
    </citation>
    <scope>NUCLEOTIDE SEQUENCE [LARGE SCALE GENOMIC DNA]</scope>
    <source>
        <strain evidence="2">CECT 8570</strain>
    </source>
</reference>
<dbReference type="Gene3D" id="3.20.160.10">
    <property type="entry name" value="vpa0580 domain like"/>
    <property type="match status" value="1"/>
</dbReference>
<proteinExistence type="predicted"/>
<dbReference type="InterPro" id="IPR014984">
    <property type="entry name" value="HopJ"/>
</dbReference>
<organism evidence="1 2">
    <name type="scientific">Simiduia curdlanivorans</name>
    <dbReference type="NCBI Taxonomy" id="1492769"/>
    <lineage>
        <taxon>Bacteria</taxon>
        <taxon>Pseudomonadati</taxon>
        <taxon>Pseudomonadota</taxon>
        <taxon>Gammaproteobacteria</taxon>
        <taxon>Cellvibrionales</taxon>
        <taxon>Cellvibrionaceae</taxon>
        <taxon>Simiduia</taxon>
    </lineage>
</organism>
<evidence type="ECO:0000313" key="1">
    <source>
        <dbReference type="EMBL" id="MFC4363235.1"/>
    </source>
</evidence>
<gene>
    <name evidence="1" type="ORF">ACFOX3_13050</name>
</gene>
<keyword evidence="2" id="KW-1185">Reference proteome</keyword>
<protein>
    <submittedName>
        <fullName evidence="1">HopJ type III effector protein</fullName>
    </submittedName>
</protein>
<dbReference type="RefSeq" id="WP_290260899.1">
    <property type="nucleotide sequence ID" value="NZ_JAUFQG010000004.1"/>
</dbReference>
<dbReference type="Proteomes" id="UP001595840">
    <property type="component" value="Unassembled WGS sequence"/>
</dbReference>
<name>A0ABV8V7J7_9GAMM</name>